<evidence type="ECO:0000313" key="2">
    <source>
        <dbReference type="Proteomes" id="UP000562492"/>
    </source>
</evidence>
<dbReference type="EMBL" id="JACHKZ010000025">
    <property type="protein sequence ID" value="MBB6579220.1"/>
    <property type="molecule type" value="Genomic_DNA"/>
</dbReference>
<accession>A0ABR6RJ65</accession>
<name>A0ABR6RJ65_9BURK</name>
<gene>
    <name evidence="1" type="ORF">HNP33_003330</name>
</gene>
<reference evidence="1 2" key="1">
    <citation type="submission" date="2020-08" db="EMBL/GenBank/DDBJ databases">
        <title>Functional genomics of gut bacteria from endangered species of beetles.</title>
        <authorList>
            <person name="Carlos-Shanley C."/>
        </authorList>
    </citation>
    <scope>NUCLEOTIDE SEQUENCE [LARGE SCALE GENOMIC DNA]</scope>
    <source>
        <strain evidence="1 2">S00124</strain>
    </source>
</reference>
<protein>
    <submittedName>
        <fullName evidence="1">Uncharacterized protein</fullName>
    </submittedName>
</protein>
<proteinExistence type="predicted"/>
<dbReference type="Proteomes" id="UP000562492">
    <property type="component" value="Unassembled WGS sequence"/>
</dbReference>
<keyword evidence="2" id="KW-1185">Reference proteome</keyword>
<sequence length="123" mass="12653">MTMLGQMHQVAHAPGARAAWKTGTDALSLPVPGVAQAAADSAAEKVAGDPAAGGVERWFGAHGNADCELFHHLALGPAMAGVVTALHTLLFAPVRNACMGAVLLRQSPALFFARGPPTAMFHF</sequence>
<organism evidence="1 2">
    <name type="scientific">Comamonas odontotermitis</name>
    <dbReference type="NCBI Taxonomy" id="379895"/>
    <lineage>
        <taxon>Bacteria</taxon>
        <taxon>Pseudomonadati</taxon>
        <taxon>Pseudomonadota</taxon>
        <taxon>Betaproteobacteria</taxon>
        <taxon>Burkholderiales</taxon>
        <taxon>Comamonadaceae</taxon>
        <taxon>Comamonas</taxon>
    </lineage>
</organism>
<evidence type="ECO:0000313" key="1">
    <source>
        <dbReference type="EMBL" id="MBB6579220.1"/>
    </source>
</evidence>
<comment type="caution">
    <text evidence="1">The sequence shown here is derived from an EMBL/GenBank/DDBJ whole genome shotgun (WGS) entry which is preliminary data.</text>
</comment>